<proteinExistence type="predicted"/>
<feature type="transmembrane region" description="Helical" evidence="1">
    <location>
        <begin position="6"/>
        <end position="23"/>
    </location>
</feature>
<organism evidence="3 4">
    <name type="scientific">Pseudomonas cavernicola</name>
    <dbReference type="NCBI Taxonomy" id="2320866"/>
    <lineage>
        <taxon>Bacteria</taxon>
        <taxon>Pseudomonadati</taxon>
        <taxon>Pseudomonadota</taxon>
        <taxon>Gammaproteobacteria</taxon>
        <taxon>Pseudomonadales</taxon>
        <taxon>Pseudomonadaceae</taxon>
        <taxon>Pseudomonas</taxon>
    </lineage>
</organism>
<comment type="caution">
    <text evidence="3">The sequence shown here is derived from an EMBL/GenBank/DDBJ whole genome shotgun (WGS) entry which is preliminary data.</text>
</comment>
<dbReference type="InterPro" id="IPR054402">
    <property type="entry name" value="Tt1218-like_dom"/>
</dbReference>
<protein>
    <submittedName>
        <fullName evidence="3">Type IV pilus modification protein PilV</fullName>
    </submittedName>
</protein>
<keyword evidence="1" id="KW-0472">Membrane</keyword>
<evidence type="ECO:0000313" key="3">
    <source>
        <dbReference type="EMBL" id="RJG14300.1"/>
    </source>
</evidence>
<evidence type="ECO:0000259" key="2">
    <source>
        <dbReference type="Pfam" id="PF22150"/>
    </source>
</evidence>
<accession>A0A418XPA6</accession>
<keyword evidence="1" id="KW-1133">Transmembrane helix</keyword>
<keyword evidence="1" id="KW-0812">Transmembrane</keyword>
<keyword evidence="4" id="KW-1185">Reference proteome</keyword>
<dbReference type="OrthoDB" id="8929815at2"/>
<dbReference type="InterPro" id="IPR013362">
    <property type="entry name" value="Pilus_4_PilV"/>
</dbReference>
<dbReference type="Proteomes" id="UP000284021">
    <property type="component" value="Unassembled WGS sequence"/>
</dbReference>
<name>A0A418XPA6_9PSED</name>
<reference evidence="3 4" key="1">
    <citation type="submission" date="2018-09" db="EMBL/GenBank/DDBJ databases">
        <authorList>
            <person name="Zhu H."/>
        </authorList>
    </citation>
    <scope>NUCLEOTIDE SEQUENCE [LARGE SCALE GENOMIC DNA]</scope>
    <source>
        <strain evidence="3 4">K1S02-6</strain>
    </source>
</reference>
<dbReference type="AlphaFoldDB" id="A0A418XPA6"/>
<evidence type="ECO:0000256" key="1">
    <source>
        <dbReference type="SAM" id="Phobius"/>
    </source>
</evidence>
<dbReference type="Pfam" id="PF22150">
    <property type="entry name" value="Tt1218-like"/>
    <property type="match status" value="1"/>
</dbReference>
<dbReference type="NCBIfam" id="TIGR02523">
    <property type="entry name" value="type_IV_pilV"/>
    <property type="match status" value="1"/>
</dbReference>
<dbReference type="EMBL" id="QYUR01000002">
    <property type="protein sequence ID" value="RJG14300.1"/>
    <property type="molecule type" value="Genomic_DNA"/>
</dbReference>
<evidence type="ECO:0000313" key="4">
    <source>
        <dbReference type="Proteomes" id="UP000284021"/>
    </source>
</evidence>
<gene>
    <name evidence="3" type="primary">pilV</name>
    <name evidence="3" type="ORF">D3879_01250</name>
</gene>
<sequence length="182" mass="18701">MTLIEVLVTIFILAVGLLGMAGLQSRLQQSEMEAYQRAQALLLLNDMANRIALNRNAAASYVTSAGPLGAGMTCPTATATSTQLERDKSEWCNALQGAGETSGTGTSKVMVGAMIGGRGCVVALGGGGSGEYLVTVAWQGLTRLAAPPAGVACGVDKYDDGAACTNDQCRRVVTTKVRVATL</sequence>
<feature type="domain" description="Type IV pilin Tt1218-like" evidence="2">
    <location>
        <begin position="23"/>
        <end position="82"/>
    </location>
</feature>